<dbReference type="Pfam" id="PF07992">
    <property type="entry name" value="Pyr_redox_2"/>
    <property type="match status" value="1"/>
</dbReference>
<keyword evidence="2" id="KW-0285">Flavoprotein</keyword>
<dbReference type="InterPro" id="IPR036188">
    <property type="entry name" value="FAD/NAD-bd_sf"/>
</dbReference>
<dbReference type="EMBL" id="CAOQHR010000004">
    <property type="protein sequence ID" value="CAI6334299.1"/>
    <property type="molecule type" value="Genomic_DNA"/>
</dbReference>
<dbReference type="InterPro" id="IPR023753">
    <property type="entry name" value="FAD/NAD-binding_dom"/>
</dbReference>
<proteinExistence type="inferred from homology"/>
<dbReference type="GO" id="GO:0097237">
    <property type="term" value="P:cellular response to toxic substance"/>
    <property type="evidence" value="ECO:0007669"/>
    <property type="project" value="UniProtKB-ARBA"/>
</dbReference>
<keyword evidence="7" id="KW-1185">Reference proteome</keyword>
<dbReference type="SUPFAM" id="SSF51905">
    <property type="entry name" value="FAD/NAD(P)-binding domain"/>
    <property type="match status" value="1"/>
</dbReference>
<dbReference type="GO" id="GO:0016491">
    <property type="term" value="F:oxidoreductase activity"/>
    <property type="evidence" value="ECO:0007669"/>
    <property type="project" value="UniProtKB-KW"/>
</dbReference>
<dbReference type="AlphaFoldDB" id="A0A9W4UEL6"/>
<gene>
    <name evidence="6" type="ORF">PDIGIT_LOCUS7356</name>
</gene>
<dbReference type="Gene3D" id="3.50.50.60">
    <property type="entry name" value="FAD/NAD(P)-binding domain"/>
    <property type="match status" value="2"/>
</dbReference>
<dbReference type="PANTHER" id="PTHR48105">
    <property type="entry name" value="THIOREDOXIN REDUCTASE 1-RELATED-RELATED"/>
    <property type="match status" value="1"/>
</dbReference>
<feature type="domain" description="FAD/NAD(P)-binding" evidence="5">
    <location>
        <begin position="16"/>
        <end position="303"/>
    </location>
</feature>
<evidence type="ECO:0000256" key="2">
    <source>
        <dbReference type="ARBA" id="ARBA00022630"/>
    </source>
</evidence>
<comment type="caution">
    <text evidence="6">The sequence shown here is derived from an EMBL/GenBank/DDBJ whole genome shotgun (WGS) entry which is preliminary data.</text>
</comment>
<dbReference type="PRINTS" id="PR00368">
    <property type="entry name" value="FADPNR"/>
</dbReference>
<keyword evidence="3" id="KW-0560">Oxidoreductase</keyword>
<accession>A0A9W4UEL6</accession>
<dbReference type="Proteomes" id="UP001152607">
    <property type="component" value="Unassembled WGS sequence"/>
</dbReference>
<feature type="region of interest" description="Disordered" evidence="4">
    <location>
        <begin position="53"/>
        <end position="72"/>
    </location>
</feature>
<name>A0A9W4UEL6_9PLEO</name>
<reference evidence="6" key="1">
    <citation type="submission" date="2023-01" db="EMBL/GenBank/DDBJ databases">
        <authorList>
            <person name="Van Ghelder C."/>
            <person name="Rancurel C."/>
        </authorList>
    </citation>
    <scope>NUCLEOTIDE SEQUENCE</scope>
    <source>
        <strain evidence="6">CNCM I-4278</strain>
    </source>
</reference>
<dbReference type="InterPro" id="IPR050097">
    <property type="entry name" value="Ferredoxin-NADP_redctase_2"/>
</dbReference>
<protein>
    <recommendedName>
        <fullName evidence="5">FAD/NAD(P)-binding domain-containing protein</fullName>
    </recommendedName>
</protein>
<organism evidence="6 7">
    <name type="scientific">Periconia digitata</name>
    <dbReference type="NCBI Taxonomy" id="1303443"/>
    <lineage>
        <taxon>Eukaryota</taxon>
        <taxon>Fungi</taxon>
        <taxon>Dikarya</taxon>
        <taxon>Ascomycota</taxon>
        <taxon>Pezizomycotina</taxon>
        <taxon>Dothideomycetes</taxon>
        <taxon>Pleosporomycetidae</taxon>
        <taxon>Pleosporales</taxon>
        <taxon>Massarineae</taxon>
        <taxon>Periconiaceae</taxon>
        <taxon>Periconia</taxon>
    </lineage>
</organism>
<dbReference type="PRINTS" id="PR00469">
    <property type="entry name" value="PNDRDTASEII"/>
</dbReference>
<comment type="similarity">
    <text evidence="1">Belongs to the class-II pyridine nucleotide-disulfide oxidoreductase family.</text>
</comment>
<evidence type="ECO:0000313" key="7">
    <source>
        <dbReference type="Proteomes" id="UP001152607"/>
    </source>
</evidence>
<evidence type="ECO:0000313" key="6">
    <source>
        <dbReference type="EMBL" id="CAI6334299.1"/>
    </source>
</evidence>
<evidence type="ECO:0000256" key="1">
    <source>
        <dbReference type="ARBA" id="ARBA00009333"/>
    </source>
</evidence>
<dbReference type="OrthoDB" id="10260355at2759"/>
<evidence type="ECO:0000256" key="3">
    <source>
        <dbReference type="ARBA" id="ARBA00023002"/>
    </source>
</evidence>
<sequence length="339" mass="36774">MDFNATTVDSNRKKLYDVLIIGGSYAGLSAALTLYRATHTCLIFDSGVPRNAKSTQTRLTSGWEGEDPKTMREKSRAELESSGLVDFVASSVQTARKLEDGTFQVADGNDKIWNGRKILLSTGVNEIYPQIPGYAENYGTSIYYCMFCFGYEQRGSRTAGLLASGQLSHPGHALTNAQDAHKFAESVTIFTNGSPALADELSQKTVAGIRVNDQKLKRFIKEPDADNIKVEFENGEIESFSFLVHKPDLEIDASLPKQLGLECVPGFGIKVTPPFNQTSVEGVYAAGDCCSPLRMIPNAMNMGAFAGCGLARELPRGAFVMPEKVKESSGLVESTAIQI</sequence>
<evidence type="ECO:0000256" key="4">
    <source>
        <dbReference type="SAM" id="MobiDB-lite"/>
    </source>
</evidence>
<evidence type="ECO:0000259" key="5">
    <source>
        <dbReference type="Pfam" id="PF07992"/>
    </source>
</evidence>